<evidence type="ECO:0000256" key="1">
    <source>
        <dbReference type="SAM" id="MobiDB-lite"/>
    </source>
</evidence>
<reference evidence="2 3" key="1">
    <citation type="journal article" date="2014" name="BMC Genomics">
        <title>Adaptive genomic structural variation in the grape powdery mildew pathogen, Erysiphe necator.</title>
        <authorList>
            <person name="Jones L."/>
            <person name="Riaz S."/>
            <person name="Morales-Cruz A."/>
            <person name="Amrine K.C."/>
            <person name="McGuire B."/>
            <person name="Gubler W.D."/>
            <person name="Walker M.A."/>
            <person name="Cantu D."/>
        </authorList>
    </citation>
    <scope>NUCLEOTIDE SEQUENCE [LARGE SCALE GENOMIC DNA]</scope>
    <source>
        <strain evidence="3">c</strain>
    </source>
</reference>
<protein>
    <submittedName>
        <fullName evidence="2">Uncharacterized protein</fullName>
    </submittedName>
</protein>
<dbReference type="AlphaFoldDB" id="A0A0B1PBK1"/>
<feature type="compositionally biased region" description="Basic and acidic residues" evidence="1">
    <location>
        <begin position="310"/>
        <end position="328"/>
    </location>
</feature>
<organism evidence="2 3">
    <name type="scientific">Uncinula necator</name>
    <name type="common">Grape powdery mildew</name>
    <dbReference type="NCBI Taxonomy" id="52586"/>
    <lineage>
        <taxon>Eukaryota</taxon>
        <taxon>Fungi</taxon>
        <taxon>Dikarya</taxon>
        <taxon>Ascomycota</taxon>
        <taxon>Pezizomycotina</taxon>
        <taxon>Leotiomycetes</taxon>
        <taxon>Erysiphales</taxon>
        <taxon>Erysiphaceae</taxon>
        <taxon>Erysiphe</taxon>
    </lineage>
</organism>
<name>A0A0B1PBK1_UNCNE</name>
<dbReference type="EMBL" id="JNVN01000315">
    <property type="protein sequence ID" value="KHJ35638.1"/>
    <property type="molecule type" value="Genomic_DNA"/>
</dbReference>
<evidence type="ECO:0000313" key="3">
    <source>
        <dbReference type="Proteomes" id="UP000030854"/>
    </source>
</evidence>
<accession>A0A0B1PBK1</accession>
<comment type="caution">
    <text evidence="2">The sequence shown here is derived from an EMBL/GenBank/DDBJ whole genome shotgun (WGS) entry which is preliminary data.</text>
</comment>
<evidence type="ECO:0000313" key="2">
    <source>
        <dbReference type="EMBL" id="KHJ35638.1"/>
    </source>
</evidence>
<gene>
    <name evidence="2" type="ORF">EV44_g0048</name>
</gene>
<feature type="region of interest" description="Disordered" evidence="1">
    <location>
        <begin position="310"/>
        <end position="335"/>
    </location>
</feature>
<dbReference type="HOGENOM" id="CLU_518948_0_0_1"/>
<keyword evidence="3" id="KW-1185">Reference proteome</keyword>
<proteinExistence type="predicted"/>
<dbReference type="Proteomes" id="UP000030854">
    <property type="component" value="Unassembled WGS sequence"/>
</dbReference>
<sequence length="525" mass="61320">MLAWGSIRVLRVALGLPKIQKSPQLCLIHLQHAATTKHLTGNHHIIEYKDFSYPDSKNYELELWTSKPPRKTEDRISLSNVLQDYLKPGLALLPLESKTSAGLPEINIPRYRIGELDTNKVYQTKNQKGKGRGSKEFHFRTDVETGHLAHSLYKSYHFLSRKTNRSRIEIHVHYPIKKKKKNNLPSLGSSTIQQRKEILEEHKRSFLNAIHNALHLWPETILKAMPQGSSITISPVANKDNVCWVMDLGGKDSTKLFQKNRSIHETRYENCEGLPDKDTRRNVKRDLREVRLQVREEIEAQEKKEKIEKKASLYTEKKSNTDIHESKQPHRGNPTFKSLVSEISIEDIRDSTKNPALVQLRALIHDLVQRKGTVRLFEQCDFEMLSRPEMMKIILIAILQVCERVNELNYQIEHGTEKVQRENNIILERTESLYKDHPNAKQLQEEIKRRLEVDLNKVNRKNKDKIELESRKLLRRRYKLLDSLESDERKMVTRIEGGRPLILFNSVKKQKVGWTWQSRGTSKAW</sequence>